<dbReference type="InterPro" id="IPR013830">
    <property type="entry name" value="SGNH_hydro"/>
</dbReference>
<reference evidence="4" key="1">
    <citation type="journal article" date="2019" name="Int. J. Syst. Evol. Microbiol.">
        <title>The Global Catalogue of Microorganisms (GCM) 10K type strain sequencing project: providing services to taxonomists for standard genome sequencing and annotation.</title>
        <authorList>
            <consortium name="The Broad Institute Genomics Platform"/>
            <consortium name="The Broad Institute Genome Sequencing Center for Infectious Disease"/>
            <person name="Wu L."/>
            <person name="Ma J."/>
        </authorList>
    </citation>
    <scope>NUCLEOTIDE SEQUENCE [LARGE SCALE GENOMIC DNA]</scope>
    <source>
        <strain evidence="4">JCM 15572</strain>
    </source>
</reference>
<dbReference type="PROSITE" id="PS51175">
    <property type="entry name" value="CBM6"/>
    <property type="match status" value="1"/>
</dbReference>
<dbReference type="PANTHER" id="PTHR30383:SF5">
    <property type="entry name" value="SGNH HYDROLASE-TYPE ESTERASE DOMAIN-CONTAINING PROTEIN"/>
    <property type="match status" value="1"/>
</dbReference>
<accession>A0ABP4NUI8</accession>
<dbReference type="Gene3D" id="2.60.120.260">
    <property type="entry name" value="Galactose-binding domain-like"/>
    <property type="match status" value="1"/>
</dbReference>
<name>A0ABP4NUI8_9ACTN</name>
<sequence length="366" mass="38291">MRRFLAGLLVLPALFLSLSPSPSSAQTTAARTTTAATAATKIMPLGSSTTAGSIPGGYRTDLYWMLNSEGHPVDFVGSVTDSTPANLPDRDHEGHGGWVIDQMTAIAADRMQTYQPDIVLLHAGANDVLGNVNLATAPARLETLIRTMLTARPGLAVYVATVGPMGDAATNARAATFNNQIPFVVAKLAAEGAKVRFVDTRSALPASDIAADGIHLTHSGNTKLAAQWYAALEGSPIARTEAETAVFTGKAHSATSQLASSNGKAGWLDDLSSSATITVNAPYAGTFRVFIRSGNGSGTTCSHTLNINGGAARVIEYPSYGWEAWTQQAIDVALNAGANTFKFTYRTCFAEIDSLDLTVPGTSWPA</sequence>
<dbReference type="Pfam" id="PF16990">
    <property type="entry name" value="CBM_35"/>
    <property type="match status" value="1"/>
</dbReference>
<dbReference type="CDD" id="cd01833">
    <property type="entry name" value="XynB_like"/>
    <property type="match status" value="1"/>
</dbReference>
<dbReference type="PANTHER" id="PTHR30383">
    <property type="entry name" value="THIOESTERASE 1/PROTEASE 1/LYSOPHOSPHOLIPASE L1"/>
    <property type="match status" value="1"/>
</dbReference>
<gene>
    <name evidence="3" type="ORF">GCM10009804_23870</name>
</gene>
<dbReference type="InterPro" id="IPR008979">
    <property type="entry name" value="Galactose-bd-like_sf"/>
</dbReference>
<dbReference type="RefSeq" id="WP_344233491.1">
    <property type="nucleotide sequence ID" value="NZ_BAAAPH010000006.1"/>
</dbReference>
<keyword evidence="1" id="KW-0732">Signal</keyword>
<organism evidence="3 4">
    <name type="scientific">Kribbella hippodromi</name>
    <dbReference type="NCBI Taxonomy" id="434347"/>
    <lineage>
        <taxon>Bacteria</taxon>
        <taxon>Bacillati</taxon>
        <taxon>Actinomycetota</taxon>
        <taxon>Actinomycetes</taxon>
        <taxon>Propionibacteriales</taxon>
        <taxon>Kribbellaceae</taxon>
        <taxon>Kribbella</taxon>
    </lineage>
</organism>
<dbReference type="InterPro" id="IPR005084">
    <property type="entry name" value="CBM6"/>
</dbReference>
<evidence type="ECO:0000259" key="2">
    <source>
        <dbReference type="PROSITE" id="PS51175"/>
    </source>
</evidence>
<dbReference type="SUPFAM" id="SSF49785">
    <property type="entry name" value="Galactose-binding domain-like"/>
    <property type="match status" value="1"/>
</dbReference>
<evidence type="ECO:0000313" key="3">
    <source>
        <dbReference type="EMBL" id="GAA1566332.1"/>
    </source>
</evidence>
<feature type="signal peptide" evidence="1">
    <location>
        <begin position="1"/>
        <end position="25"/>
    </location>
</feature>
<dbReference type="InterPro" id="IPR036514">
    <property type="entry name" value="SGNH_hydro_sf"/>
</dbReference>
<feature type="domain" description="CBM6" evidence="2">
    <location>
        <begin position="238"/>
        <end position="358"/>
    </location>
</feature>
<proteinExistence type="predicted"/>
<dbReference type="Gene3D" id="3.40.50.1110">
    <property type="entry name" value="SGNH hydrolase"/>
    <property type="match status" value="1"/>
</dbReference>
<comment type="caution">
    <text evidence="3">The sequence shown here is derived from an EMBL/GenBank/DDBJ whole genome shotgun (WGS) entry which is preliminary data.</text>
</comment>
<feature type="chain" id="PRO_5047240046" description="CBM6 domain-containing protein" evidence="1">
    <location>
        <begin position="26"/>
        <end position="366"/>
    </location>
</feature>
<dbReference type="EMBL" id="BAAAPH010000006">
    <property type="protein sequence ID" value="GAA1566332.1"/>
    <property type="molecule type" value="Genomic_DNA"/>
</dbReference>
<evidence type="ECO:0000256" key="1">
    <source>
        <dbReference type="SAM" id="SignalP"/>
    </source>
</evidence>
<evidence type="ECO:0000313" key="4">
    <source>
        <dbReference type="Proteomes" id="UP001501705"/>
    </source>
</evidence>
<keyword evidence="4" id="KW-1185">Reference proteome</keyword>
<dbReference type="SUPFAM" id="SSF52266">
    <property type="entry name" value="SGNH hydrolase"/>
    <property type="match status" value="1"/>
</dbReference>
<dbReference type="Proteomes" id="UP001501705">
    <property type="component" value="Unassembled WGS sequence"/>
</dbReference>
<protein>
    <recommendedName>
        <fullName evidence="2">CBM6 domain-containing protein</fullName>
    </recommendedName>
</protein>
<dbReference type="InterPro" id="IPR051532">
    <property type="entry name" value="Ester_Hydrolysis_Enzymes"/>
</dbReference>
<dbReference type="Pfam" id="PF13472">
    <property type="entry name" value="Lipase_GDSL_2"/>
    <property type="match status" value="1"/>
</dbReference>